<feature type="transmembrane region" description="Helical" evidence="1">
    <location>
        <begin position="869"/>
        <end position="889"/>
    </location>
</feature>
<keyword evidence="1" id="KW-0812">Transmembrane</keyword>
<gene>
    <name evidence="2" type="ORF">P0Y53_13750</name>
</gene>
<feature type="transmembrane region" description="Helical" evidence="1">
    <location>
        <begin position="383"/>
        <end position="407"/>
    </location>
</feature>
<feature type="transmembrane region" description="Helical" evidence="1">
    <location>
        <begin position="843"/>
        <end position="862"/>
    </location>
</feature>
<feature type="transmembrane region" description="Helical" evidence="1">
    <location>
        <begin position="428"/>
        <end position="456"/>
    </location>
</feature>
<evidence type="ECO:0000313" key="3">
    <source>
        <dbReference type="Proteomes" id="UP001220610"/>
    </source>
</evidence>
<dbReference type="SUPFAM" id="SSF82714">
    <property type="entry name" value="Multidrug efflux transporter AcrB TolC docking domain, DN and DC subdomains"/>
    <property type="match status" value="2"/>
</dbReference>
<dbReference type="Gene3D" id="3.30.70.1440">
    <property type="entry name" value="Multidrug efflux transporter AcrB pore domain"/>
    <property type="match status" value="1"/>
</dbReference>
<sequence length="1018" mass="113421">MVRYFIQRPVAVFMVFAALLIAGLLLIRKVPVSLLPNVDVPQIIVQVSYPNTAAPVMEQQIIAPIRESLGRLGSLNAVESQSANHSGIIQLTFDYGTRMDLAYIEVNERLDKITQSMPRDMQRPLVMRVNTADIPIVRIQVIPKDEGAYDGISRLTEAVLKRRIEQIDGVSLVDINGLQQQVLAVIPDKEALAALNLDEGAVAASIENANRELGGLQVKDGQYQYFVKLANVLEDEAAIAALPLLLQDGSVIQLGRVARVIPEKVPPAGYHLYNGKECFVITVQKQASSRMNELVPRIREAVDQFARDYPQVAFALSQDQTFLLDAGISNLEQDLIYGGIFTALLLFLFLGNWASPSLMSISIPLSLIITFLFFYLFDISFNIISLSGLALGVGMVIDNSIVVIDNITRKRSQGLDMLECSVQGTNEVIAPVISQVLTTIAVYAPLILLSGIAGLLVFDQAIGLTICLCVSLLVAFVLAPLLYRIFLTTHPDKLKKDTRLYAWVAKGYHRMIGHILRRKLLYFLATLLIMPAGIWLAARIPVSALPEIEKKESLVLLDWNDPIDARENLRRVKELLSGIPAVYQEVEADIGIKQFLLQQGNNTIQKAEIYIACEQERQKVATDAAIRKWLRERYPLAGIRIIDAPNAFTQLFSKEDAYFEARFKPLATGGDHPGHWDQLTGSLQQLPDTGFVPGEGFVREQSVTVLLDYDKMNTYGVTRKAIEEVLQQQFGVYTISQIKRYGAIQTVRLVSASTTVEARLMTAVKGRNGNRYALHQFVALVNDQQTKFITADRSGPYRAIVFDRQVKHIPELEQAISRLAMEQGFSVSFAGSYYSDQEQLQQLWFILLLVLLLLYFILAIQYESLVQPVIVMLTIPLGITGGMLLLWLTGGTLDVMAAIGFIVILGLIVDDPILKIETLNRLEKKYFEQGLLHDDRLLEKMIHEAGDTCLKPLLMVSLTTSIALVPVLFVSGIGNDLQKPLAIVIIGGLTIGTFFTTWFIPLAYWYVTKLKIKRSHTR</sequence>
<protein>
    <submittedName>
        <fullName evidence="2">Efflux RND transporter permease subunit</fullName>
    </submittedName>
</protein>
<feature type="transmembrane region" description="Helical" evidence="1">
    <location>
        <begin position="462"/>
        <end position="486"/>
    </location>
</feature>
<dbReference type="SUPFAM" id="SSF82693">
    <property type="entry name" value="Multidrug efflux transporter AcrB pore domain, PN1, PN2, PC1 and PC2 subdomains"/>
    <property type="match status" value="2"/>
</dbReference>
<dbReference type="InterPro" id="IPR027463">
    <property type="entry name" value="AcrB_DN_DC_subdom"/>
</dbReference>
<feature type="transmembrane region" description="Helical" evidence="1">
    <location>
        <begin position="520"/>
        <end position="538"/>
    </location>
</feature>
<dbReference type="PANTHER" id="PTHR32063:SF0">
    <property type="entry name" value="SWARMING MOTILITY PROTEIN SWRC"/>
    <property type="match status" value="1"/>
</dbReference>
<name>A0AAJ5WKI2_9BACT</name>
<feature type="transmembrane region" description="Helical" evidence="1">
    <location>
        <begin position="335"/>
        <end position="351"/>
    </location>
</feature>
<feature type="transmembrane region" description="Helical" evidence="1">
    <location>
        <begin position="953"/>
        <end position="974"/>
    </location>
</feature>
<dbReference type="GO" id="GO:0005886">
    <property type="term" value="C:plasma membrane"/>
    <property type="evidence" value="ECO:0007669"/>
    <property type="project" value="TreeGrafter"/>
</dbReference>
<dbReference type="SUPFAM" id="SSF82866">
    <property type="entry name" value="Multidrug efflux transporter AcrB transmembrane domain"/>
    <property type="match status" value="2"/>
</dbReference>
<dbReference type="Pfam" id="PF00873">
    <property type="entry name" value="ACR_tran"/>
    <property type="match status" value="1"/>
</dbReference>
<organism evidence="2 3">
    <name type="scientific">Candidatus Pseudobacter hemicellulosilyticus</name>
    <dbReference type="NCBI Taxonomy" id="3121375"/>
    <lineage>
        <taxon>Bacteria</taxon>
        <taxon>Pseudomonadati</taxon>
        <taxon>Bacteroidota</taxon>
        <taxon>Chitinophagia</taxon>
        <taxon>Chitinophagales</taxon>
        <taxon>Chitinophagaceae</taxon>
        <taxon>Pseudobacter</taxon>
    </lineage>
</organism>
<dbReference type="AlphaFoldDB" id="A0AAJ5WKI2"/>
<accession>A0AAJ5WKI2</accession>
<feature type="transmembrane region" description="Helical" evidence="1">
    <location>
        <begin position="358"/>
        <end position="377"/>
    </location>
</feature>
<reference evidence="2" key="1">
    <citation type="submission" date="2023-03" db="EMBL/GenBank/DDBJ databases">
        <title>Andean soil-derived lignocellulolytic bacterial consortium as a source of novel taxa and putative plastic-active enzymes.</title>
        <authorList>
            <person name="Diaz-Garcia L."/>
            <person name="Chuvochina M."/>
            <person name="Feuerriegel G."/>
            <person name="Bunk B."/>
            <person name="Sproer C."/>
            <person name="Streit W.R."/>
            <person name="Rodriguez L.M."/>
            <person name="Overmann J."/>
            <person name="Jimenez D.J."/>
        </authorList>
    </citation>
    <scope>NUCLEOTIDE SEQUENCE</scope>
    <source>
        <strain evidence="2">MAG 7</strain>
    </source>
</reference>
<keyword evidence="1" id="KW-1133">Transmembrane helix</keyword>
<evidence type="ECO:0000256" key="1">
    <source>
        <dbReference type="SAM" id="Phobius"/>
    </source>
</evidence>
<dbReference type="PRINTS" id="PR00702">
    <property type="entry name" value="ACRIFLAVINRP"/>
</dbReference>
<dbReference type="PANTHER" id="PTHR32063">
    <property type="match status" value="1"/>
</dbReference>
<dbReference type="InterPro" id="IPR001036">
    <property type="entry name" value="Acrflvin-R"/>
</dbReference>
<dbReference type="Gene3D" id="1.20.1640.10">
    <property type="entry name" value="Multidrug efflux transporter AcrB transmembrane domain"/>
    <property type="match status" value="2"/>
</dbReference>
<dbReference type="Gene3D" id="3.30.70.1320">
    <property type="entry name" value="Multidrug efflux transporter AcrB pore domain like"/>
    <property type="match status" value="1"/>
</dbReference>
<dbReference type="GO" id="GO:0042910">
    <property type="term" value="F:xenobiotic transmembrane transporter activity"/>
    <property type="evidence" value="ECO:0007669"/>
    <property type="project" value="TreeGrafter"/>
</dbReference>
<feature type="transmembrane region" description="Helical" evidence="1">
    <location>
        <begin position="895"/>
        <end position="914"/>
    </location>
</feature>
<keyword evidence="1" id="KW-0472">Membrane</keyword>
<dbReference type="Proteomes" id="UP001220610">
    <property type="component" value="Chromosome"/>
</dbReference>
<dbReference type="Gene3D" id="3.30.2090.10">
    <property type="entry name" value="Multidrug efflux transporter AcrB TolC docking domain, DN and DC subdomains"/>
    <property type="match status" value="2"/>
</dbReference>
<feature type="transmembrane region" description="Helical" evidence="1">
    <location>
        <begin position="980"/>
        <end position="1007"/>
    </location>
</feature>
<dbReference type="Gene3D" id="3.30.70.1430">
    <property type="entry name" value="Multidrug efflux transporter AcrB pore domain"/>
    <property type="match status" value="2"/>
</dbReference>
<proteinExistence type="predicted"/>
<evidence type="ECO:0000313" key="2">
    <source>
        <dbReference type="EMBL" id="WEK33551.1"/>
    </source>
</evidence>
<dbReference type="EMBL" id="CP119311">
    <property type="protein sequence ID" value="WEK33551.1"/>
    <property type="molecule type" value="Genomic_DNA"/>
</dbReference>